<reference evidence="4 5" key="1">
    <citation type="journal article" date="2015" name="Genome Announc.">
        <title>Expanding the biotechnology potential of lactobacilli through comparative genomics of 213 strains and associated genera.</title>
        <authorList>
            <person name="Sun Z."/>
            <person name="Harris H.M."/>
            <person name="McCann A."/>
            <person name="Guo C."/>
            <person name="Argimon S."/>
            <person name="Zhang W."/>
            <person name="Yang X."/>
            <person name="Jeffery I.B."/>
            <person name="Cooney J.C."/>
            <person name="Kagawa T.F."/>
            <person name="Liu W."/>
            <person name="Song Y."/>
            <person name="Salvetti E."/>
            <person name="Wrobel A."/>
            <person name="Rasinkangas P."/>
            <person name="Parkhill J."/>
            <person name="Rea M.C."/>
            <person name="O'Sullivan O."/>
            <person name="Ritari J."/>
            <person name="Douillard F.P."/>
            <person name="Paul Ross R."/>
            <person name="Yang R."/>
            <person name="Briner A.E."/>
            <person name="Felis G.E."/>
            <person name="de Vos W.M."/>
            <person name="Barrangou R."/>
            <person name="Klaenhammer T.R."/>
            <person name="Caufield P.W."/>
            <person name="Cui Y."/>
            <person name="Zhang H."/>
            <person name="O'Toole P.W."/>
        </authorList>
    </citation>
    <scope>NUCLEOTIDE SEQUENCE [LARGE SCALE GENOMIC DNA]</scope>
    <source>
        <strain evidence="4 5">DSM 18527</strain>
    </source>
</reference>
<dbReference type="STRING" id="1423734.FC83_GL001172"/>
<evidence type="ECO:0000313" key="4">
    <source>
        <dbReference type="EMBL" id="KRM31168.1"/>
    </source>
</evidence>
<dbReference type="PATRIC" id="fig|1423734.3.peg.1184"/>
<protein>
    <submittedName>
        <fullName evidence="4">TetR family transcriptional regulator</fullName>
    </submittedName>
</protein>
<dbReference type="InterPro" id="IPR050624">
    <property type="entry name" value="HTH-type_Tx_Regulator"/>
</dbReference>
<feature type="DNA-binding region" description="H-T-H motif" evidence="2">
    <location>
        <begin position="25"/>
        <end position="44"/>
    </location>
</feature>
<dbReference type="eggNOG" id="COG1309">
    <property type="taxonomic scope" value="Bacteria"/>
</dbReference>
<dbReference type="PANTHER" id="PTHR43479">
    <property type="entry name" value="ACREF/ENVCD OPERON REPRESSOR-RELATED"/>
    <property type="match status" value="1"/>
</dbReference>
<dbReference type="SUPFAM" id="SSF46689">
    <property type="entry name" value="Homeodomain-like"/>
    <property type="match status" value="1"/>
</dbReference>
<dbReference type="GO" id="GO:0003677">
    <property type="term" value="F:DNA binding"/>
    <property type="evidence" value="ECO:0007669"/>
    <property type="project" value="UniProtKB-UniRule"/>
</dbReference>
<dbReference type="AlphaFoldDB" id="A0A0R1XLP5"/>
<evidence type="ECO:0000313" key="5">
    <source>
        <dbReference type="Proteomes" id="UP000051236"/>
    </source>
</evidence>
<feature type="domain" description="HTH tetR-type" evidence="3">
    <location>
        <begin position="2"/>
        <end position="62"/>
    </location>
</feature>
<evidence type="ECO:0000256" key="1">
    <source>
        <dbReference type="ARBA" id="ARBA00023125"/>
    </source>
</evidence>
<keyword evidence="1 2" id="KW-0238">DNA-binding</keyword>
<proteinExistence type="predicted"/>
<evidence type="ECO:0000259" key="3">
    <source>
        <dbReference type="PROSITE" id="PS50977"/>
    </source>
</evidence>
<dbReference type="Gene3D" id="1.10.357.10">
    <property type="entry name" value="Tetracycline Repressor, domain 2"/>
    <property type="match status" value="1"/>
</dbReference>
<gene>
    <name evidence="4" type="ORF">FC83_GL001172</name>
</gene>
<dbReference type="InterPro" id="IPR009057">
    <property type="entry name" value="Homeodomain-like_sf"/>
</dbReference>
<dbReference type="InterPro" id="IPR001647">
    <property type="entry name" value="HTH_TetR"/>
</dbReference>
<dbReference type="Pfam" id="PF00440">
    <property type="entry name" value="TetR_N"/>
    <property type="match status" value="1"/>
</dbReference>
<sequence>MTAKQKQIISAAIDLFSEKGYANTSTKEIAAKAAVAEGNIFSTFHNKRGLLEAIINPVLRSIFPTTAQLSTVTQPAPYKSLRDYMYDFCTERLAFLKANRQVIKIFVAEIIYNDKLRQRLIKDFPASNRYWLQMADNLDQLKAQKLLVNWDNIKILKTIWSVMGGSVLGYLFFDQPIKTATLEQNIDTATRLLAYR</sequence>
<keyword evidence="5" id="KW-1185">Reference proteome</keyword>
<dbReference type="EMBL" id="AZGA01000084">
    <property type="protein sequence ID" value="KRM31168.1"/>
    <property type="molecule type" value="Genomic_DNA"/>
</dbReference>
<dbReference type="PROSITE" id="PS50977">
    <property type="entry name" value="HTH_TETR_2"/>
    <property type="match status" value="1"/>
</dbReference>
<comment type="caution">
    <text evidence="4">The sequence shown here is derived from an EMBL/GenBank/DDBJ whole genome shotgun (WGS) entry which is preliminary data.</text>
</comment>
<dbReference type="Proteomes" id="UP000051236">
    <property type="component" value="Unassembled WGS sequence"/>
</dbReference>
<accession>A0A0R1XLP5</accession>
<name>A0A0R1XLP5_9LACO</name>
<dbReference type="PANTHER" id="PTHR43479:SF11">
    <property type="entry name" value="ACREF_ENVCD OPERON REPRESSOR-RELATED"/>
    <property type="match status" value="1"/>
</dbReference>
<dbReference type="PRINTS" id="PR00455">
    <property type="entry name" value="HTHTETR"/>
</dbReference>
<evidence type="ECO:0000256" key="2">
    <source>
        <dbReference type="PROSITE-ProRule" id="PRU00335"/>
    </source>
</evidence>
<organism evidence="4 5">
    <name type="scientific">Agrilactobacillus composti DSM 18527 = JCM 14202</name>
    <dbReference type="NCBI Taxonomy" id="1423734"/>
    <lineage>
        <taxon>Bacteria</taxon>
        <taxon>Bacillati</taxon>
        <taxon>Bacillota</taxon>
        <taxon>Bacilli</taxon>
        <taxon>Lactobacillales</taxon>
        <taxon>Lactobacillaceae</taxon>
        <taxon>Agrilactobacillus</taxon>
    </lineage>
</organism>